<dbReference type="InterPro" id="IPR001296">
    <property type="entry name" value="Glyco_trans_1"/>
</dbReference>
<dbReference type="EMBL" id="SVCM01000189">
    <property type="protein sequence ID" value="MBE6061663.1"/>
    <property type="molecule type" value="Genomic_DNA"/>
</dbReference>
<proteinExistence type="predicted"/>
<organism evidence="3 4">
    <name type="scientific">Clostridium sulfidigenes</name>
    <dbReference type="NCBI Taxonomy" id="318464"/>
    <lineage>
        <taxon>Bacteria</taxon>
        <taxon>Bacillati</taxon>
        <taxon>Bacillota</taxon>
        <taxon>Clostridia</taxon>
        <taxon>Eubacteriales</taxon>
        <taxon>Clostridiaceae</taxon>
        <taxon>Clostridium</taxon>
    </lineage>
</organism>
<dbReference type="PANTHER" id="PTHR12526">
    <property type="entry name" value="GLYCOSYLTRANSFERASE"/>
    <property type="match status" value="1"/>
</dbReference>
<dbReference type="Gene3D" id="3.40.50.2000">
    <property type="entry name" value="Glycogen Phosphorylase B"/>
    <property type="match status" value="2"/>
</dbReference>
<dbReference type="AlphaFoldDB" id="A0A927ZV40"/>
<dbReference type="Pfam" id="PF13439">
    <property type="entry name" value="Glyco_transf_4"/>
    <property type="match status" value="1"/>
</dbReference>
<dbReference type="Proteomes" id="UP000768462">
    <property type="component" value="Unassembled WGS sequence"/>
</dbReference>
<accession>A0A927ZV40</accession>
<dbReference type="CDD" id="cd03812">
    <property type="entry name" value="GT4_CapH-like"/>
    <property type="match status" value="1"/>
</dbReference>
<dbReference type="InterPro" id="IPR028098">
    <property type="entry name" value="Glyco_trans_4-like_N"/>
</dbReference>
<sequence length="374" mass="42466">MDVGGTETMLMNLYRKIYKEIQFDFVSYYHKEGYYDEEIRKLGGRIIKLDPPSEVGVIKSVINLMKIIKNEDEYSAVHAHTLFNCGVGVLAAKLAGVKVRISHAHTTKDCSKSLIKRLYTSIMKGLIKGFSTNFLSCSDAAGEYLFGYSTLKDDRYCKLPNYIDYERFINNEGASYIRKKLGINNDDILIGNVGRFIHAKNHNFLINLMSNLVRINPKFKCILIGDGDLRGLIEEKIKKLNLENNIHLLGIRDDVNNILKEIDLFILPSTYEGLGLVLLEAQASGVPCLTSTAIQPEADLHLGLLRRLNLEAGIEIWSNTVMKMLEQSNVDKMLIKRTFEFQGYRIEDIKGKLYKLYGIELEGNNYEECANSIL</sequence>
<dbReference type="SUPFAM" id="SSF53756">
    <property type="entry name" value="UDP-Glycosyltransferase/glycogen phosphorylase"/>
    <property type="match status" value="1"/>
</dbReference>
<feature type="domain" description="Glycosyltransferase subfamily 4-like N-terminal" evidence="2">
    <location>
        <begin position="3"/>
        <end position="167"/>
    </location>
</feature>
<name>A0A927ZV40_9CLOT</name>
<evidence type="ECO:0000259" key="2">
    <source>
        <dbReference type="Pfam" id="PF13439"/>
    </source>
</evidence>
<evidence type="ECO:0000313" key="4">
    <source>
        <dbReference type="Proteomes" id="UP000768462"/>
    </source>
</evidence>
<dbReference type="Pfam" id="PF00534">
    <property type="entry name" value="Glycos_transf_1"/>
    <property type="match status" value="1"/>
</dbReference>
<evidence type="ECO:0000259" key="1">
    <source>
        <dbReference type="Pfam" id="PF00534"/>
    </source>
</evidence>
<comment type="caution">
    <text evidence="3">The sequence shown here is derived from an EMBL/GenBank/DDBJ whole genome shotgun (WGS) entry which is preliminary data.</text>
</comment>
<dbReference type="GO" id="GO:0016757">
    <property type="term" value="F:glycosyltransferase activity"/>
    <property type="evidence" value="ECO:0007669"/>
    <property type="project" value="InterPro"/>
</dbReference>
<reference evidence="3" key="1">
    <citation type="submission" date="2019-04" db="EMBL/GenBank/DDBJ databases">
        <title>Evolution of Biomass-Degrading Anaerobic Consortia Revealed by Metagenomics.</title>
        <authorList>
            <person name="Peng X."/>
        </authorList>
    </citation>
    <scope>NUCLEOTIDE SEQUENCE</scope>
    <source>
        <strain evidence="3">SIG254</strain>
    </source>
</reference>
<dbReference type="PANTHER" id="PTHR12526:SF637">
    <property type="entry name" value="GLYCOSYLTRANSFERASE EPSF-RELATED"/>
    <property type="match status" value="1"/>
</dbReference>
<feature type="domain" description="Glycosyl transferase family 1" evidence="1">
    <location>
        <begin position="177"/>
        <end position="297"/>
    </location>
</feature>
<gene>
    <name evidence="3" type="ORF">E7215_16090</name>
</gene>
<protein>
    <submittedName>
        <fullName evidence="3">Glycosyltransferase family 1 protein</fullName>
    </submittedName>
</protein>
<evidence type="ECO:0000313" key="3">
    <source>
        <dbReference type="EMBL" id="MBE6061663.1"/>
    </source>
</evidence>